<dbReference type="PANTHER" id="PTHR30619">
    <property type="entry name" value="DNA INTERNALIZATION/COMPETENCE PROTEIN COMEC/REC2"/>
    <property type="match status" value="1"/>
</dbReference>
<dbReference type="Pfam" id="PF00753">
    <property type="entry name" value="Lactamase_B"/>
    <property type="match status" value="1"/>
</dbReference>
<name>A0A6S6R8J1_9FIRM</name>
<dbReference type="Gene3D" id="3.60.15.10">
    <property type="entry name" value="Ribonuclease Z/Hydroxyacylglutathione hydrolase-like"/>
    <property type="match status" value="1"/>
</dbReference>
<dbReference type="Proteomes" id="UP000515561">
    <property type="component" value="Chromosome"/>
</dbReference>
<dbReference type="RefSeq" id="WP_184093943.1">
    <property type="nucleotide sequence ID" value="NZ_AP023367.1"/>
</dbReference>
<dbReference type="AlphaFoldDB" id="A0A6S6R8J1"/>
<dbReference type="SMART" id="SM00849">
    <property type="entry name" value="Lactamase_B"/>
    <property type="match status" value="1"/>
</dbReference>
<protein>
    <submittedName>
        <fullName evidence="1">Competence protein ComE</fullName>
    </submittedName>
</protein>
<organism evidence="1 2">
    <name type="scientific">Anaerocolumna cellulosilytica</name>
    <dbReference type="NCBI Taxonomy" id="433286"/>
    <lineage>
        <taxon>Bacteria</taxon>
        <taxon>Bacillati</taxon>
        <taxon>Bacillota</taxon>
        <taxon>Clostridia</taxon>
        <taxon>Lachnospirales</taxon>
        <taxon>Lachnospiraceae</taxon>
        <taxon>Anaerocolumna</taxon>
    </lineage>
</organism>
<proteinExistence type="predicted"/>
<dbReference type="InterPro" id="IPR052159">
    <property type="entry name" value="Competence_DNA_uptake"/>
</dbReference>
<dbReference type="InterPro" id="IPR001279">
    <property type="entry name" value="Metallo-B-lactamas"/>
</dbReference>
<dbReference type="EMBL" id="AP023367">
    <property type="protein sequence ID" value="BCJ95261.1"/>
    <property type="molecule type" value="Genomic_DNA"/>
</dbReference>
<dbReference type="PROSITE" id="PS51257">
    <property type="entry name" value="PROKAR_LIPOPROTEIN"/>
    <property type="match status" value="1"/>
</dbReference>
<dbReference type="KEGG" id="acel:acsn021_28300"/>
<accession>A0A6S6R8J1</accession>
<evidence type="ECO:0000313" key="2">
    <source>
        <dbReference type="Proteomes" id="UP000515561"/>
    </source>
</evidence>
<dbReference type="PANTHER" id="PTHR30619:SF7">
    <property type="entry name" value="BETA-LACTAMASE DOMAIN PROTEIN"/>
    <property type="match status" value="1"/>
</dbReference>
<dbReference type="InterPro" id="IPR035681">
    <property type="entry name" value="ComA-like_MBL"/>
</dbReference>
<dbReference type="Gene3D" id="3.40.10.10">
    <property type="entry name" value="DNA Methylphosphotriester Repair Domain"/>
    <property type="match status" value="1"/>
</dbReference>
<dbReference type="InterPro" id="IPR035451">
    <property type="entry name" value="Ada-like_dom_sf"/>
</dbReference>
<keyword evidence="2" id="KW-1185">Reference proteome</keyword>
<sequence>MVIKKFKLSFFIVCILSLIMFLAGGCSLLSDKSTQTTGGFTQGSMSVHFIDVGQADSILIQSGEETMLIDGGNNADGEAVVSYLKKQGVKELTYIIGTHPHEDHIGGLDEVINEFSVGKIFLTDFVLPNVSFERLLLAIREKDLQILNPVPGDEYSLGSGKFTFIAPVGKDYGNKVNNYSLGIKLENGTNVFLLTGDAEIESEKDMVESGIDLEADVMKLNHHGSTTSNSEAFIEAVDPIYAVITVGTDNPYGHPSSSIVTRLLDEDIQIYRTDLMGAVVITSDGTNLTFQTEKKAGEKSVRDETVVNETEEVTKPTAESSEEIKVYITETGHKYHNVDCSYLKKAPDEIDLMEALERGYEPCSRCNPPQ</sequence>
<dbReference type="SUPFAM" id="SSF56281">
    <property type="entry name" value="Metallo-hydrolase/oxidoreductase"/>
    <property type="match status" value="1"/>
</dbReference>
<gene>
    <name evidence="1" type="ORF">acsn021_28300</name>
</gene>
<dbReference type="CDD" id="cd07731">
    <property type="entry name" value="ComA-like_MBL-fold"/>
    <property type="match status" value="1"/>
</dbReference>
<dbReference type="InterPro" id="IPR036866">
    <property type="entry name" value="RibonucZ/Hydroxyglut_hydro"/>
</dbReference>
<evidence type="ECO:0000313" key="1">
    <source>
        <dbReference type="EMBL" id="BCJ95261.1"/>
    </source>
</evidence>
<reference evidence="1 2" key="1">
    <citation type="journal article" date="2016" name="Int. J. Syst. Evol. Microbiol.">
        <title>Descriptions of Anaerotaenia torta gen. nov., sp. nov. and Anaerocolumna cellulosilytica gen. nov., sp. nov. isolated from a methanogenic reactor of cattle waste.</title>
        <authorList>
            <person name="Uek A."/>
            <person name="Ohtaki Y."/>
            <person name="Kaku N."/>
            <person name="Ueki K."/>
        </authorList>
    </citation>
    <scope>NUCLEOTIDE SEQUENCE [LARGE SCALE GENOMIC DNA]</scope>
    <source>
        <strain evidence="1 2">SN021</strain>
    </source>
</reference>